<dbReference type="GO" id="GO:0030643">
    <property type="term" value="P:intracellular phosphate ion homeostasis"/>
    <property type="evidence" value="ECO:0007669"/>
    <property type="project" value="InterPro"/>
</dbReference>
<dbReference type="AlphaFoldDB" id="A0AAF0FNS2"/>
<dbReference type="GO" id="GO:0003677">
    <property type="term" value="F:DNA binding"/>
    <property type="evidence" value="ECO:0007669"/>
    <property type="project" value="InterPro"/>
</dbReference>
<dbReference type="KEGG" id="manq:L1994_06560"/>
<dbReference type="PANTHER" id="PTHR42930:SF2">
    <property type="entry name" value="PHOU DOMAIN-CONTAINING PROTEIN"/>
    <property type="match status" value="1"/>
</dbReference>
<dbReference type="GO" id="GO:0045936">
    <property type="term" value="P:negative regulation of phosphate metabolic process"/>
    <property type="evidence" value="ECO:0007669"/>
    <property type="project" value="InterPro"/>
</dbReference>
<dbReference type="InterPro" id="IPR007159">
    <property type="entry name" value="SpoVT-AbrB_dom"/>
</dbReference>
<feature type="domain" description="SpoVT-AbrB" evidence="1">
    <location>
        <begin position="8"/>
        <end position="53"/>
    </location>
</feature>
<evidence type="ECO:0000313" key="2">
    <source>
        <dbReference type="EMBL" id="WFN35822.1"/>
    </source>
</evidence>
<gene>
    <name evidence="2" type="ORF">L1994_06560</name>
</gene>
<reference evidence="2" key="1">
    <citation type="submission" date="2022-01" db="EMBL/GenBank/DDBJ databases">
        <title>Complete genome of Methanomicrobium antiquum DSM 21220.</title>
        <authorList>
            <person name="Chen S.-C."/>
            <person name="You Y.-T."/>
            <person name="Zhou Y.-Z."/>
            <person name="Lai M.-C."/>
        </authorList>
    </citation>
    <scope>NUCLEOTIDE SEQUENCE</scope>
    <source>
        <strain evidence="2">DSM 21220</strain>
    </source>
</reference>
<dbReference type="InterPro" id="IPR038078">
    <property type="entry name" value="PhoU-like_sf"/>
</dbReference>
<evidence type="ECO:0000259" key="1">
    <source>
        <dbReference type="SMART" id="SM00966"/>
    </source>
</evidence>
<proteinExistence type="predicted"/>
<dbReference type="SUPFAM" id="SSF109755">
    <property type="entry name" value="PhoU-like"/>
    <property type="match status" value="1"/>
</dbReference>
<dbReference type="EMBL" id="CP091092">
    <property type="protein sequence ID" value="WFN35822.1"/>
    <property type="molecule type" value="Genomic_DNA"/>
</dbReference>
<dbReference type="SMART" id="SM00966">
    <property type="entry name" value="SpoVT_AbrB"/>
    <property type="match status" value="1"/>
</dbReference>
<accession>A0AAF0FNS2</accession>
<dbReference type="PANTHER" id="PTHR42930">
    <property type="entry name" value="PHOSPHATE-SPECIFIC TRANSPORT SYSTEM ACCESSORY PROTEIN PHOU"/>
    <property type="match status" value="1"/>
</dbReference>
<name>A0AAF0FNS2_9EURY</name>
<dbReference type="InterPro" id="IPR026022">
    <property type="entry name" value="PhoU_dom"/>
</dbReference>
<dbReference type="GeneID" id="79950044"/>
<dbReference type="Gene3D" id="1.20.58.220">
    <property type="entry name" value="Phosphate transport system protein phou homolog 2, domain 2"/>
    <property type="match status" value="1"/>
</dbReference>
<sequence>MEIRKVQVTGGSSYIISLPKEWVKNSGIQKNDPLGLIVQSDGSLTITPEITGRMIERVKIFNLKDIDDSEILYRLLIGAYVTGFNTIKIITPTRIPTFAHKAVRQFIQASVGQEVSEETEKSITIKDLLNPGEMPFENVISRMFVIIDGMLRDAVFALKTRDSFLIEDVISRDRDVNKLYWLISRQYNLLLRNVSLSREMGMNVEMALHYLQVSRVMERAGDQVVKVAENVESLLFVSIEKKIMDEIQSLTTEVMDIFNSGINSFFKCDLKKSNEVLLNVKKYNKKCDEASHDLFDMGRSGVVSIGYIFENLKRIGEYTGVICETSINHIVMENNTD</sequence>
<keyword evidence="3" id="KW-1185">Reference proteome</keyword>
<dbReference type="InterPro" id="IPR028366">
    <property type="entry name" value="PhoU"/>
</dbReference>
<evidence type="ECO:0000313" key="3">
    <source>
        <dbReference type="Proteomes" id="UP001218895"/>
    </source>
</evidence>
<organism evidence="2 3">
    <name type="scientific">Methanomicrobium antiquum</name>
    <dbReference type="NCBI Taxonomy" id="487686"/>
    <lineage>
        <taxon>Archaea</taxon>
        <taxon>Methanobacteriati</taxon>
        <taxon>Methanobacteriota</taxon>
        <taxon>Stenosarchaea group</taxon>
        <taxon>Methanomicrobia</taxon>
        <taxon>Methanomicrobiales</taxon>
        <taxon>Methanomicrobiaceae</taxon>
        <taxon>Methanomicrobium</taxon>
    </lineage>
</organism>
<dbReference type="Proteomes" id="UP001218895">
    <property type="component" value="Chromosome"/>
</dbReference>
<dbReference type="RefSeq" id="WP_278098661.1">
    <property type="nucleotide sequence ID" value="NZ_CP091092.1"/>
</dbReference>
<protein>
    <submittedName>
        <fullName evidence="2">Phosphate uptake regulator PhoU</fullName>
    </submittedName>
</protein>
<dbReference type="Pfam" id="PF01895">
    <property type="entry name" value="PhoU"/>
    <property type="match status" value="1"/>
</dbReference>
<dbReference type="Pfam" id="PF04014">
    <property type="entry name" value="MazE_antitoxin"/>
    <property type="match status" value="1"/>
</dbReference>